<evidence type="ECO:0000313" key="4">
    <source>
        <dbReference type="Proteomes" id="UP001596484"/>
    </source>
</evidence>
<dbReference type="RefSeq" id="WP_378400355.1">
    <property type="nucleotide sequence ID" value="NZ_JBHTCS010000001.1"/>
</dbReference>
<feature type="chain" id="PRO_5047501555" evidence="1">
    <location>
        <begin position="22"/>
        <end position="265"/>
    </location>
</feature>
<evidence type="ECO:0000259" key="2">
    <source>
        <dbReference type="Pfam" id="PF18197"/>
    </source>
</evidence>
<feature type="signal peptide" evidence="1">
    <location>
        <begin position="1"/>
        <end position="21"/>
    </location>
</feature>
<dbReference type="EMBL" id="JBHTCS010000001">
    <property type="protein sequence ID" value="MFC7446313.1"/>
    <property type="molecule type" value="Genomic_DNA"/>
</dbReference>
<dbReference type="PROSITE" id="PS51257">
    <property type="entry name" value="PROKAR_LIPOPROTEIN"/>
    <property type="match status" value="1"/>
</dbReference>
<dbReference type="Proteomes" id="UP001596484">
    <property type="component" value="Unassembled WGS sequence"/>
</dbReference>
<dbReference type="Pfam" id="PF18197">
    <property type="entry name" value="TTHB210-like"/>
    <property type="match status" value="1"/>
</dbReference>
<protein>
    <submittedName>
        <fullName evidence="3">DUF5602 domain-containing protein</fullName>
    </submittedName>
</protein>
<reference evidence="4" key="1">
    <citation type="journal article" date="2019" name="Int. J. Syst. Evol. Microbiol.">
        <title>The Global Catalogue of Microorganisms (GCM) 10K type strain sequencing project: providing services to taxonomists for standard genome sequencing and annotation.</title>
        <authorList>
            <consortium name="The Broad Institute Genomics Platform"/>
            <consortium name="The Broad Institute Genome Sequencing Center for Infectious Disease"/>
            <person name="Wu L."/>
            <person name="Ma J."/>
        </authorList>
    </citation>
    <scope>NUCLEOTIDE SEQUENCE [LARGE SCALE GENOMIC DNA]</scope>
    <source>
        <strain evidence="4">ICMP 19430</strain>
    </source>
</reference>
<name>A0ABW2RSC4_9NOCA</name>
<gene>
    <name evidence="3" type="ORF">ACFQS9_00260</name>
</gene>
<dbReference type="CDD" id="cd11669">
    <property type="entry name" value="TTHB210-like"/>
    <property type="match status" value="1"/>
</dbReference>
<evidence type="ECO:0000256" key="1">
    <source>
        <dbReference type="SAM" id="SignalP"/>
    </source>
</evidence>
<keyword evidence="1" id="KW-0732">Signal</keyword>
<organism evidence="3 4">
    <name type="scientific">Rhodococcus daqingensis</name>
    <dbReference type="NCBI Taxonomy" id="2479363"/>
    <lineage>
        <taxon>Bacteria</taxon>
        <taxon>Bacillati</taxon>
        <taxon>Actinomycetota</taxon>
        <taxon>Actinomycetes</taxon>
        <taxon>Mycobacteriales</taxon>
        <taxon>Nocardiaceae</taxon>
        <taxon>Rhodococcus</taxon>
    </lineage>
</organism>
<accession>A0ABW2RSC4</accession>
<evidence type="ECO:0000313" key="3">
    <source>
        <dbReference type="EMBL" id="MFC7446313.1"/>
    </source>
</evidence>
<comment type="caution">
    <text evidence="3">The sequence shown here is derived from an EMBL/GenBank/DDBJ whole genome shotgun (WGS) entry which is preliminary data.</text>
</comment>
<dbReference type="InterPro" id="IPR040832">
    <property type="entry name" value="TTHB210-like_dom"/>
</dbReference>
<feature type="domain" description="TTHB210-like" evidence="2">
    <location>
        <begin position="57"/>
        <end position="107"/>
    </location>
</feature>
<sequence>MRTRSGVCRSGLVLAACVGLALTGCGSEDGGDGSGTFYGPSTGIGDGTARTFVELGADGNPTGVGVRLTESGLAGLPTHEGKPAEVFNLQFPEQVSGTPFEFATLDWNNHGHEPIGIFDKPHFDLHFFMMNEENVAAIVPTDPEFEAKAAILPDPQYVPQDYVPAPFPPIPQMGAHWFDSTAGVAPGMDFTEVFINGSWDGEYSFLEPMMTRDWLLTKPTFRQDIKQPQAYQESGYYPTSYSVAFDEAAGEYVFTLSGMTHREQS</sequence>
<proteinExistence type="predicted"/>
<keyword evidence="4" id="KW-1185">Reference proteome</keyword>
<dbReference type="InterPro" id="IPR033786">
    <property type="entry name" value="TTHB210-like"/>
</dbReference>